<dbReference type="Gene3D" id="1.10.238.10">
    <property type="entry name" value="EF-hand"/>
    <property type="match status" value="1"/>
</dbReference>
<keyword evidence="4" id="KW-1185">Reference proteome</keyword>
<reference evidence="3 4" key="1">
    <citation type="submission" date="2008-07" db="EMBL/GenBank/DDBJ databases">
        <authorList>
            <person name="El-Sayed N."/>
            <person name="Caler E."/>
            <person name="Inman J."/>
            <person name="Amedeo P."/>
            <person name="Hass B."/>
            <person name="Wortman J."/>
        </authorList>
    </citation>
    <scope>NUCLEOTIDE SEQUENCE [LARGE SCALE GENOMIC DNA]</scope>
    <source>
        <strain evidence="4">ATCC 50983 / TXsc</strain>
    </source>
</reference>
<evidence type="ECO:0000259" key="2">
    <source>
        <dbReference type="PROSITE" id="PS50222"/>
    </source>
</evidence>
<dbReference type="InterPro" id="IPR011992">
    <property type="entry name" value="EF-hand-dom_pair"/>
</dbReference>
<accession>C5KU24</accession>
<gene>
    <name evidence="3" type="ORF">Pmar_PMAR019171</name>
</gene>
<dbReference type="InterPro" id="IPR018247">
    <property type="entry name" value="EF_Hand_1_Ca_BS"/>
</dbReference>
<dbReference type="EMBL" id="GG676180">
    <property type="protein sequence ID" value="EER12066.1"/>
    <property type="molecule type" value="Genomic_DNA"/>
</dbReference>
<dbReference type="Proteomes" id="UP000007800">
    <property type="component" value="Unassembled WGS sequence"/>
</dbReference>
<dbReference type="AlphaFoldDB" id="C5KU24"/>
<dbReference type="GeneID" id="9060978"/>
<dbReference type="GO" id="GO:0005509">
    <property type="term" value="F:calcium ion binding"/>
    <property type="evidence" value="ECO:0007669"/>
    <property type="project" value="InterPro"/>
</dbReference>
<keyword evidence="1" id="KW-0106">Calcium</keyword>
<protein>
    <submittedName>
        <fullName evidence="3">Caltractin, putative</fullName>
    </submittedName>
</protein>
<dbReference type="PROSITE" id="PS50222">
    <property type="entry name" value="EF_HAND_2"/>
    <property type="match status" value="1"/>
</dbReference>
<proteinExistence type="predicted"/>
<feature type="domain" description="EF-hand" evidence="2">
    <location>
        <begin position="15"/>
        <end position="50"/>
    </location>
</feature>
<evidence type="ECO:0000256" key="1">
    <source>
        <dbReference type="ARBA" id="ARBA00022837"/>
    </source>
</evidence>
<dbReference type="SUPFAM" id="SSF47473">
    <property type="entry name" value="EF-hand"/>
    <property type="match status" value="1"/>
</dbReference>
<sequence>MDEPRSGGSSEVSPDTKLDERSVFYLFDADADGRLTSDEFKEALRVCGVQLTDREFTEEVLVEFGAHPNIINFSSAVAVCRERNPDPSVLRDLFDPLTDSEGRIQTECLDYLLRRSKESSGQPSFSEEEITDLLEAAVDENGTKINVNDFCNYLIKS</sequence>
<dbReference type="Pfam" id="PF13405">
    <property type="entry name" value="EF-hand_6"/>
    <property type="match status" value="1"/>
</dbReference>
<dbReference type="RefSeq" id="XP_002780271.1">
    <property type="nucleotide sequence ID" value="XM_002780225.1"/>
</dbReference>
<organism evidence="4">
    <name type="scientific">Perkinsus marinus (strain ATCC 50983 / TXsc)</name>
    <dbReference type="NCBI Taxonomy" id="423536"/>
    <lineage>
        <taxon>Eukaryota</taxon>
        <taxon>Sar</taxon>
        <taxon>Alveolata</taxon>
        <taxon>Perkinsozoa</taxon>
        <taxon>Perkinsea</taxon>
        <taxon>Perkinsida</taxon>
        <taxon>Perkinsidae</taxon>
        <taxon>Perkinsus</taxon>
    </lineage>
</organism>
<dbReference type="InParanoid" id="C5KU24"/>
<dbReference type="PROSITE" id="PS00018">
    <property type="entry name" value="EF_HAND_1"/>
    <property type="match status" value="1"/>
</dbReference>
<name>C5KU24_PERM5</name>
<evidence type="ECO:0000313" key="4">
    <source>
        <dbReference type="Proteomes" id="UP000007800"/>
    </source>
</evidence>
<dbReference type="InterPro" id="IPR002048">
    <property type="entry name" value="EF_hand_dom"/>
</dbReference>
<evidence type="ECO:0000313" key="3">
    <source>
        <dbReference type="EMBL" id="EER12066.1"/>
    </source>
</evidence>